<organism evidence="2 3">
    <name type="scientific">Pseudobythopirellula maris</name>
    <dbReference type="NCBI Taxonomy" id="2527991"/>
    <lineage>
        <taxon>Bacteria</taxon>
        <taxon>Pseudomonadati</taxon>
        <taxon>Planctomycetota</taxon>
        <taxon>Planctomycetia</taxon>
        <taxon>Pirellulales</taxon>
        <taxon>Lacipirellulaceae</taxon>
        <taxon>Pseudobythopirellula</taxon>
    </lineage>
</organism>
<evidence type="ECO:0008006" key="4">
    <source>
        <dbReference type="Google" id="ProtNLM"/>
    </source>
</evidence>
<feature type="transmembrane region" description="Helical" evidence="1">
    <location>
        <begin position="223"/>
        <end position="256"/>
    </location>
</feature>
<name>A0A5C5ZHQ6_9BACT</name>
<dbReference type="EMBL" id="SJPQ01000004">
    <property type="protein sequence ID" value="TWT86884.1"/>
    <property type="molecule type" value="Genomic_DNA"/>
</dbReference>
<accession>A0A5C5ZHQ6</accession>
<feature type="transmembrane region" description="Helical" evidence="1">
    <location>
        <begin position="276"/>
        <end position="300"/>
    </location>
</feature>
<sequence length="328" mass="36077">MAKYGTIAICMLVALRLATGWHFYNEGMKKLEPGFSSEGFLRGAKGPMAPLYQSVLTGPHDAAKLLGQPRPYHYDAAVASKPIDESYYAAWLERIELDWDQSIQRLSRLLKDDDLIAAVRSSADSHLAQIVTAIEDQGANLESLDHESWRLEQLREEATDKPTAFMQTRVDDKSREVSGLYRSITSPVVEFENRWIEDVVRITDGAASENRVRAALAERTSLVWIDFAVTCVVLGVGVCLFLGLLTPVAGVVGALFLFSVMSTQPPWVAGAATDNLFYILVEAMALLVLAATSAGQWAGLDGLYMKANRYFNYSKTHESLPPTPAEAA</sequence>
<dbReference type="OrthoDB" id="262907at2"/>
<protein>
    <recommendedName>
        <fullName evidence="4">DoxX</fullName>
    </recommendedName>
</protein>
<comment type="caution">
    <text evidence="2">The sequence shown here is derived from an EMBL/GenBank/DDBJ whole genome shotgun (WGS) entry which is preliminary data.</text>
</comment>
<evidence type="ECO:0000313" key="3">
    <source>
        <dbReference type="Proteomes" id="UP000315440"/>
    </source>
</evidence>
<reference evidence="2 3" key="1">
    <citation type="submission" date="2019-02" db="EMBL/GenBank/DDBJ databases">
        <title>Deep-cultivation of Planctomycetes and their phenomic and genomic characterization uncovers novel biology.</title>
        <authorList>
            <person name="Wiegand S."/>
            <person name="Jogler M."/>
            <person name="Boedeker C."/>
            <person name="Pinto D."/>
            <person name="Vollmers J."/>
            <person name="Rivas-Marin E."/>
            <person name="Kohn T."/>
            <person name="Peeters S.H."/>
            <person name="Heuer A."/>
            <person name="Rast P."/>
            <person name="Oberbeckmann S."/>
            <person name="Bunk B."/>
            <person name="Jeske O."/>
            <person name="Meyerdierks A."/>
            <person name="Storesund J.E."/>
            <person name="Kallscheuer N."/>
            <person name="Luecker S."/>
            <person name="Lage O.M."/>
            <person name="Pohl T."/>
            <person name="Merkel B.J."/>
            <person name="Hornburger P."/>
            <person name="Mueller R.-W."/>
            <person name="Bruemmer F."/>
            <person name="Labrenz M."/>
            <person name="Spormann A.M."/>
            <person name="Op Den Camp H."/>
            <person name="Overmann J."/>
            <person name="Amann R."/>
            <person name="Jetten M.S.M."/>
            <person name="Mascher T."/>
            <person name="Medema M.H."/>
            <person name="Devos D.P."/>
            <person name="Kaster A.-K."/>
            <person name="Ovreas L."/>
            <person name="Rohde M."/>
            <person name="Galperin M.Y."/>
            <person name="Jogler C."/>
        </authorList>
    </citation>
    <scope>NUCLEOTIDE SEQUENCE [LARGE SCALE GENOMIC DNA]</scope>
    <source>
        <strain evidence="2 3">Mal64</strain>
    </source>
</reference>
<dbReference type="AlphaFoldDB" id="A0A5C5ZHQ6"/>
<keyword evidence="1" id="KW-0472">Membrane</keyword>
<dbReference type="Proteomes" id="UP000315440">
    <property type="component" value="Unassembled WGS sequence"/>
</dbReference>
<gene>
    <name evidence="2" type="ORF">Mal64_37140</name>
</gene>
<dbReference type="RefSeq" id="WP_146403038.1">
    <property type="nucleotide sequence ID" value="NZ_SJPQ01000004.1"/>
</dbReference>
<proteinExistence type="predicted"/>
<evidence type="ECO:0000256" key="1">
    <source>
        <dbReference type="SAM" id="Phobius"/>
    </source>
</evidence>
<keyword evidence="1" id="KW-0812">Transmembrane</keyword>
<evidence type="ECO:0000313" key="2">
    <source>
        <dbReference type="EMBL" id="TWT86884.1"/>
    </source>
</evidence>
<keyword evidence="3" id="KW-1185">Reference proteome</keyword>
<keyword evidence="1" id="KW-1133">Transmembrane helix</keyword>